<evidence type="ECO:0000313" key="1">
    <source>
        <dbReference type="EMBL" id="KAJ8897462.1"/>
    </source>
</evidence>
<organism evidence="1 2">
    <name type="scientific">Dryococelus australis</name>
    <dbReference type="NCBI Taxonomy" id="614101"/>
    <lineage>
        <taxon>Eukaryota</taxon>
        <taxon>Metazoa</taxon>
        <taxon>Ecdysozoa</taxon>
        <taxon>Arthropoda</taxon>
        <taxon>Hexapoda</taxon>
        <taxon>Insecta</taxon>
        <taxon>Pterygota</taxon>
        <taxon>Neoptera</taxon>
        <taxon>Polyneoptera</taxon>
        <taxon>Phasmatodea</taxon>
        <taxon>Verophasmatodea</taxon>
        <taxon>Anareolatae</taxon>
        <taxon>Phasmatidae</taxon>
        <taxon>Eurycanthinae</taxon>
        <taxon>Dryococelus</taxon>
    </lineage>
</organism>
<dbReference type="EMBL" id="JARBHB010000001">
    <property type="protein sequence ID" value="KAJ8897462.1"/>
    <property type="molecule type" value="Genomic_DNA"/>
</dbReference>
<dbReference type="Proteomes" id="UP001159363">
    <property type="component" value="Chromosome 1"/>
</dbReference>
<proteinExistence type="predicted"/>
<protein>
    <submittedName>
        <fullName evidence="1">Uncharacterized protein</fullName>
    </submittedName>
</protein>
<accession>A0ABQ9ILD5</accession>
<gene>
    <name evidence="1" type="ORF">PR048_002808</name>
</gene>
<evidence type="ECO:0000313" key="2">
    <source>
        <dbReference type="Proteomes" id="UP001159363"/>
    </source>
</evidence>
<keyword evidence="2" id="KW-1185">Reference proteome</keyword>
<comment type="caution">
    <text evidence="1">The sequence shown here is derived from an EMBL/GenBank/DDBJ whole genome shotgun (WGS) entry which is preliminary data.</text>
</comment>
<reference evidence="1 2" key="1">
    <citation type="submission" date="2023-02" db="EMBL/GenBank/DDBJ databases">
        <title>LHISI_Scaffold_Assembly.</title>
        <authorList>
            <person name="Stuart O.P."/>
            <person name="Cleave R."/>
            <person name="Magrath M.J.L."/>
            <person name="Mikheyev A.S."/>
        </authorList>
    </citation>
    <scope>NUCLEOTIDE SEQUENCE [LARGE SCALE GENOMIC DNA]</scope>
    <source>
        <strain evidence="1">Daus_M_001</strain>
        <tissue evidence="1">Leg muscle</tissue>
    </source>
</reference>
<sequence>MWAPYVTVLWRVAKQSGIFQGFINASGFPCNGGLMHEFVLMEGIVNTYFSADDKLTHIECIVQTNAAMAFYSNMIQPAGHILRTRYQNGVATPQHVAKPFPNTHVTYLDPEEIFACIKLSYEESRYIRNPSIMKLTSGRDRHSFHGPLLPVLTATGITDDLSHRSVYGMSFQQRMMFTTRKDLFSFDGMFCCVQCRPLQPLRMQLPVNRTLWLKGPMDVTLCIYVNQLKERTRDEFGRSRWLRTTNLRVPTSNCLSANTTIKNGVDVVVKHGRWQIKTNNSRSVCIGLTRVHELQQNGGHSTNTVKPYIAVCVKTMGDMKCSCVLRMPWSPLALSRSYSGYFQPGSHTKTGVEKLVWALVPS</sequence>
<name>A0ABQ9ILD5_9NEOP</name>